<accession>A0A0P8BEA0</accession>
<dbReference type="STRING" id="1305731.GCA_000934705_03241"/>
<dbReference type="Proteomes" id="UP000050416">
    <property type="component" value="Unassembled WGS sequence"/>
</dbReference>
<feature type="signal peptide" evidence="1">
    <location>
        <begin position="1"/>
        <end position="25"/>
    </location>
</feature>
<dbReference type="EMBL" id="LJZQ01000047">
    <property type="protein sequence ID" value="KPQ26643.1"/>
    <property type="molecule type" value="Genomic_DNA"/>
</dbReference>
<evidence type="ECO:0000313" key="3">
    <source>
        <dbReference type="Proteomes" id="UP000050416"/>
    </source>
</evidence>
<dbReference type="Pfam" id="PF11319">
    <property type="entry name" value="VasI"/>
    <property type="match status" value="1"/>
</dbReference>
<dbReference type="OrthoDB" id="7831428at2"/>
<sequence>MTLKDQTRHSLLGLAMLLASAPGLADMRLSEAEACTEEPNRLDRLACFDEVFATPLARYESSQRQPQVNQTERWRRAFAQAGGEDASGVIYRNTGAAAGHLVTISALGIQPPRPVLALQCHNNITELTVMLPEPMDRERVDVTLGAERAHWRVRDEGLVVSAGRGLPAIRMVQGIVRQQDVRLNANAPELDGLLFDLTGYAEAIQPLRQACGW</sequence>
<organism evidence="2 3">
    <name type="scientific">Marinobacter excellens HL-55</name>
    <dbReference type="NCBI Taxonomy" id="1305731"/>
    <lineage>
        <taxon>Bacteria</taxon>
        <taxon>Pseudomonadati</taxon>
        <taxon>Pseudomonadota</taxon>
        <taxon>Gammaproteobacteria</taxon>
        <taxon>Pseudomonadales</taxon>
        <taxon>Marinobacteraceae</taxon>
        <taxon>Marinobacter</taxon>
    </lineage>
</organism>
<reference evidence="2 3" key="1">
    <citation type="submission" date="2015-09" db="EMBL/GenBank/DDBJ databases">
        <title>Identification and resolution of microdiversity through metagenomic sequencing of parallel consortia.</title>
        <authorList>
            <person name="Nelson W.C."/>
            <person name="Romine M.F."/>
            <person name="Lindemann S.R."/>
        </authorList>
    </citation>
    <scope>NUCLEOTIDE SEQUENCE [LARGE SCALE GENOMIC DNA]</scope>
    <source>
        <strain evidence="2">HL-55</strain>
    </source>
</reference>
<comment type="caution">
    <text evidence="2">The sequence shown here is derived from an EMBL/GenBank/DDBJ whole genome shotgun (WGS) entry which is preliminary data.</text>
</comment>
<feature type="chain" id="PRO_5006148416" evidence="1">
    <location>
        <begin position="26"/>
        <end position="213"/>
    </location>
</feature>
<protein>
    <submittedName>
        <fullName evidence="2">Type VI secretion system protein VasI</fullName>
    </submittedName>
</protein>
<dbReference type="AlphaFoldDB" id="A0A0P8BEA0"/>
<dbReference type="InterPro" id="IPR017738">
    <property type="entry name" value="T6SS-assoc_VCA0118"/>
</dbReference>
<keyword evidence="1" id="KW-0732">Signal</keyword>
<evidence type="ECO:0000256" key="1">
    <source>
        <dbReference type="SAM" id="SignalP"/>
    </source>
</evidence>
<name>A0A0P8BEA0_9GAMM</name>
<evidence type="ECO:0000313" key="2">
    <source>
        <dbReference type="EMBL" id="KPQ26643.1"/>
    </source>
</evidence>
<dbReference type="NCBIfam" id="TIGR03360">
    <property type="entry name" value="VI_minor_1"/>
    <property type="match status" value="1"/>
</dbReference>
<dbReference type="PATRIC" id="fig|1305731.5.peg.719"/>
<gene>
    <name evidence="2" type="primary">vasI</name>
    <name evidence="2" type="ORF">HLUCCX14_17615</name>
</gene>
<proteinExistence type="predicted"/>